<evidence type="ECO:0000313" key="2">
    <source>
        <dbReference type="EMBL" id="CBA06842.1"/>
    </source>
</evidence>
<protein>
    <submittedName>
        <fullName evidence="2">Uncharacterized protein</fullName>
    </submittedName>
</protein>
<organism evidence="2">
    <name type="scientific">Neisseria meningitidis alpha275</name>
    <dbReference type="NCBI Taxonomy" id="295996"/>
    <lineage>
        <taxon>Bacteria</taxon>
        <taxon>Pseudomonadati</taxon>
        <taxon>Pseudomonadota</taxon>
        <taxon>Betaproteobacteria</taxon>
        <taxon>Neisseriales</taxon>
        <taxon>Neisseriaceae</taxon>
        <taxon>Neisseria</taxon>
    </lineage>
</organism>
<sequence length="35" mass="3803">MEDKQGMTKAVAGRDDGRADGRQEAGNRFKPSPLI</sequence>
<dbReference type="AlphaFoldDB" id="C6SJ75"/>
<accession>C6SJ75</accession>
<reference evidence="2" key="1">
    <citation type="journal article" date="2008" name="Proc. Natl. Acad. Sci. U.S.A.">
        <title>Whole-genome comparison of disease and carriage strains provides insights into virulence evolution in Neisseria meningitidis.</title>
        <authorList>
            <person name="Schoen C."/>
            <person name="Blom J."/>
            <person name="Claus H."/>
            <person name="Schramm-Glueck A."/>
            <person name="Brandt P."/>
            <person name="Mueller T."/>
            <person name="Goesmann A."/>
            <person name="Joseph B."/>
            <person name="Konietzny S."/>
            <person name="Kurzai O."/>
            <person name="Schmitt C."/>
            <person name="Friedrich T."/>
            <person name="Linke B."/>
            <person name="Vogel U."/>
            <person name="Frosch M."/>
        </authorList>
    </citation>
    <scope>NUCLEOTIDE SEQUENCE</scope>
    <source>
        <strain evidence="2">Alpha275</strain>
    </source>
</reference>
<evidence type="ECO:0000256" key="1">
    <source>
        <dbReference type="SAM" id="MobiDB-lite"/>
    </source>
</evidence>
<proteinExistence type="predicted"/>
<dbReference type="EMBL" id="AM889138">
    <property type="protein sequence ID" value="CBA06842.1"/>
    <property type="molecule type" value="Genomic_DNA"/>
</dbReference>
<feature type="region of interest" description="Disordered" evidence="1">
    <location>
        <begin position="1"/>
        <end position="35"/>
    </location>
</feature>
<feature type="compositionally biased region" description="Basic and acidic residues" evidence="1">
    <location>
        <begin position="1"/>
        <end position="27"/>
    </location>
</feature>
<gene>
    <name evidence="2" type="ORF">NMW_0995</name>
</gene>
<name>C6SJ75_NEIME</name>